<keyword evidence="2" id="KW-1003">Cell membrane</keyword>
<dbReference type="PROSITE" id="PS50850">
    <property type="entry name" value="MFS"/>
    <property type="match status" value="1"/>
</dbReference>
<keyword evidence="4 6" id="KW-1133">Transmembrane helix</keyword>
<accession>A0A8J6NRM4</accession>
<feature type="transmembrane region" description="Helical" evidence="6">
    <location>
        <begin position="241"/>
        <end position="263"/>
    </location>
</feature>
<feature type="non-terminal residue" evidence="8">
    <location>
        <position position="1"/>
    </location>
</feature>
<evidence type="ECO:0000259" key="7">
    <source>
        <dbReference type="PROSITE" id="PS50850"/>
    </source>
</evidence>
<feature type="transmembrane region" description="Helical" evidence="6">
    <location>
        <begin position="115"/>
        <end position="134"/>
    </location>
</feature>
<feature type="transmembrane region" description="Helical" evidence="6">
    <location>
        <begin position="62"/>
        <end position="82"/>
    </location>
</feature>
<dbReference type="SUPFAM" id="SSF103473">
    <property type="entry name" value="MFS general substrate transporter"/>
    <property type="match status" value="1"/>
</dbReference>
<comment type="caution">
    <text evidence="8">The sequence shown here is derived from an EMBL/GenBank/DDBJ whole genome shotgun (WGS) entry which is preliminary data.</text>
</comment>
<proteinExistence type="predicted"/>
<evidence type="ECO:0000256" key="4">
    <source>
        <dbReference type="ARBA" id="ARBA00022989"/>
    </source>
</evidence>
<reference evidence="8 9" key="1">
    <citation type="submission" date="2020-08" db="EMBL/GenBank/DDBJ databases">
        <title>Bridging the membrane lipid divide: bacteria of the FCB group superphylum have the potential to synthesize archaeal ether lipids.</title>
        <authorList>
            <person name="Villanueva L."/>
            <person name="Von Meijenfeldt F.A.B."/>
            <person name="Westbye A.B."/>
            <person name="Yadav S."/>
            <person name="Hopmans E.C."/>
            <person name="Dutilh B.E."/>
            <person name="Sinninghe Damste J.S."/>
        </authorList>
    </citation>
    <scope>NUCLEOTIDE SEQUENCE [LARGE SCALE GENOMIC DNA]</scope>
    <source>
        <strain evidence="8">NIOZ-UU36</strain>
    </source>
</reference>
<dbReference type="Gene3D" id="1.20.1250.20">
    <property type="entry name" value="MFS general substrate transporter like domains"/>
    <property type="match status" value="1"/>
</dbReference>
<dbReference type="InterPro" id="IPR036259">
    <property type="entry name" value="MFS_trans_sf"/>
</dbReference>
<dbReference type="GO" id="GO:0005886">
    <property type="term" value="C:plasma membrane"/>
    <property type="evidence" value="ECO:0007669"/>
    <property type="project" value="UniProtKB-SubCell"/>
</dbReference>
<dbReference type="InterPro" id="IPR020846">
    <property type="entry name" value="MFS_dom"/>
</dbReference>
<feature type="transmembrane region" description="Helical" evidence="6">
    <location>
        <begin position="154"/>
        <end position="174"/>
    </location>
</feature>
<dbReference type="GO" id="GO:0022857">
    <property type="term" value="F:transmembrane transporter activity"/>
    <property type="evidence" value="ECO:0007669"/>
    <property type="project" value="InterPro"/>
</dbReference>
<gene>
    <name evidence="8" type="ORF">H8E29_16510</name>
</gene>
<dbReference type="PANTHER" id="PTHR23513">
    <property type="entry name" value="INTEGRAL MEMBRANE EFFLUX PROTEIN-RELATED"/>
    <property type="match status" value="1"/>
</dbReference>
<evidence type="ECO:0000256" key="3">
    <source>
        <dbReference type="ARBA" id="ARBA00022692"/>
    </source>
</evidence>
<evidence type="ECO:0000256" key="1">
    <source>
        <dbReference type="ARBA" id="ARBA00004651"/>
    </source>
</evidence>
<feature type="domain" description="Major facilitator superfamily (MFS) profile" evidence="7">
    <location>
        <begin position="113"/>
        <end position="297"/>
    </location>
</feature>
<evidence type="ECO:0000256" key="2">
    <source>
        <dbReference type="ARBA" id="ARBA00022475"/>
    </source>
</evidence>
<evidence type="ECO:0000256" key="6">
    <source>
        <dbReference type="SAM" id="Phobius"/>
    </source>
</evidence>
<dbReference type="PANTHER" id="PTHR23513:SF6">
    <property type="entry name" value="MAJOR FACILITATOR SUPERFAMILY ASSOCIATED DOMAIN-CONTAINING PROTEIN"/>
    <property type="match status" value="1"/>
</dbReference>
<feature type="transmembrane region" description="Helical" evidence="6">
    <location>
        <begin position="269"/>
        <end position="288"/>
    </location>
</feature>
<evidence type="ECO:0000256" key="5">
    <source>
        <dbReference type="ARBA" id="ARBA00023136"/>
    </source>
</evidence>
<comment type="subcellular location">
    <subcellularLocation>
        <location evidence="1">Cell membrane</location>
        <topology evidence="1">Multi-pass membrane protein</topology>
    </subcellularLocation>
</comment>
<organism evidence="8 9">
    <name type="scientific">Candidatus Desulfolinea nitratireducens</name>
    <dbReference type="NCBI Taxonomy" id="2841698"/>
    <lineage>
        <taxon>Bacteria</taxon>
        <taxon>Bacillati</taxon>
        <taxon>Chloroflexota</taxon>
        <taxon>Anaerolineae</taxon>
        <taxon>Anaerolineales</taxon>
        <taxon>Anaerolineales incertae sedis</taxon>
        <taxon>Candidatus Desulfolinea</taxon>
    </lineage>
</organism>
<feature type="transmembrane region" description="Helical" evidence="6">
    <location>
        <begin position="181"/>
        <end position="198"/>
    </location>
</feature>
<protein>
    <submittedName>
        <fullName evidence="8">MFS transporter</fullName>
    </submittedName>
</protein>
<dbReference type="Proteomes" id="UP000614469">
    <property type="component" value="Unassembled WGS sequence"/>
</dbReference>
<dbReference type="EMBL" id="JACNJN010000203">
    <property type="protein sequence ID" value="MBC8336862.1"/>
    <property type="molecule type" value="Genomic_DNA"/>
</dbReference>
<evidence type="ECO:0000313" key="9">
    <source>
        <dbReference type="Proteomes" id="UP000614469"/>
    </source>
</evidence>
<dbReference type="Pfam" id="PF07690">
    <property type="entry name" value="MFS_1"/>
    <property type="match status" value="1"/>
</dbReference>
<sequence length="297" mass="32152">IASFVMGIANAFNIPANRAILPNIVDNIDIIHANALIASVAGGSLVFGAIIGNELIQIVSTFSTYFLLGVLCVIGLISLCFIKQPDIYLNRKPHSIVQSWMELSDGFKFVKTIPWLWITISLFLIINVSVYGPWNIGLPILGDVLLDEGLVGLRYIYIFSGIGVVVTTLTIGQLEKLKKPGWFLYIAIILQGFALLFIGSTNIIGVALIGGFLMGIGATTFSTVWFSLLQEQVPKDKLGRVASIDYLGSWLLAPIGFSITGYIGKSYGVEVVFILGGFITLVLAILALSQAPIRNLK</sequence>
<feature type="transmembrane region" description="Helical" evidence="6">
    <location>
        <begin position="35"/>
        <end position="56"/>
    </location>
</feature>
<dbReference type="InterPro" id="IPR011701">
    <property type="entry name" value="MFS"/>
</dbReference>
<dbReference type="AlphaFoldDB" id="A0A8J6NRM4"/>
<keyword evidence="5 6" id="KW-0472">Membrane</keyword>
<evidence type="ECO:0000313" key="8">
    <source>
        <dbReference type="EMBL" id="MBC8336862.1"/>
    </source>
</evidence>
<keyword evidence="3 6" id="KW-0812">Transmembrane</keyword>
<dbReference type="CDD" id="cd06173">
    <property type="entry name" value="MFS_MefA_like"/>
    <property type="match status" value="1"/>
</dbReference>
<feature type="transmembrane region" description="Helical" evidence="6">
    <location>
        <begin position="204"/>
        <end position="229"/>
    </location>
</feature>
<name>A0A8J6NRM4_9CHLR</name>